<dbReference type="EMBL" id="FUXC01000001">
    <property type="protein sequence ID" value="SJZ42999.1"/>
    <property type="molecule type" value="Genomic_DNA"/>
</dbReference>
<dbReference type="Proteomes" id="UP000190395">
    <property type="component" value="Unassembled WGS sequence"/>
</dbReference>
<accession>A0A1T4KKQ6</accession>
<evidence type="ECO:0000313" key="2">
    <source>
        <dbReference type="Proteomes" id="UP000190395"/>
    </source>
</evidence>
<dbReference type="SUPFAM" id="SSF81901">
    <property type="entry name" value="HCP-like"/>
    <property type="match status" value="1"/>
</dbReference>
<proteinExistence type="predicted"/>
<dbReference type="Gene3D" id="1.25.40.10">
    <property type="entry name" value="Tetratricopeptide repeat domain"/>
    <property type="match status" value="2"/>
</dbReference>
<keyword evidence="2" id="KW-1185">Reference proteome</keyword>
<dbReference type="RefSeq" id="WP_078929950.1">
    <property type="nucleotide sequence ID" value="NZ_FUXC01000001.1"/>
</dbReference>
<dbReference type="OrthoDB" id="9822285at2"/>
<gene>
    <name evidence="1" type="ORF">SAMN02745152_00204</name>
</gene>
<protein>
    <recommendedName>
        <fullName evidence="3">Tetratricopeptide repeat-containing protein</fullName>
    </recommendedName>
</protein>
<reference evidence="1 2" key="1">
    <citation type="submission" date="2017-02" db="EMBL/GenBank/DDBJ databases">
        <authorList>
            <person name="Peterson S.W."/>
        </authorList>
    </citation>
    <scope>NUCLEOTIDE SEQUENCE [LARGE SCALE GENOMIC DNA]</scope>
    <source>
        <strain evidence="1 2">ATCC BAA-909</strain>
    </source>
</reference>
<dbReference type="STRING" id="225004.SAMN02745152_00204"/>
<evidence type="ECO:0000313" key="1">
    <source>
        <dbReference type="EMBL" id="SJZ42999.1"/>
    </source>
</evidence>
<dbReference type="SUPFAM" id="SSF48452">
    <property type="entry name" value="TPR-like"/>
    <property type="match status" value="1"/>
</dbReference>
<dbReference type="GeneID" id="303366485"/>
<organism evidence="1 2">
    <name type="scientific">Treponema berlinense</name>
    <dbReference type="NCBI Taxonomy" id="225004"/>
    <lineage>
        <taxon>Bacteria</taxon>
        <taxon>Pseudomonadati</taxon>
        <taxon>Spirochaetota</taxon>
        <taxon>Spirochaetia</taxon>
        <taxon>Spirochaetales</taxon>
        <taxon>Treponemataceae</taxon>
        <taxon>Treponema</taxon>
    </lineage>
</organism>
<dbReference type="InterPro" id="IPR011990">
    <property type="entry name" value="TPR-like_helical_dom_sf"/>
</dbReference>
<sequence length="635" mass="73645">MLDNIEYEQQKAKEDVLCGKSEKIDMDMPSQEMSLTFNYAECEKVARQKASPVPVNSASLISRYLTVNTSSIALIKQKKAIQRELAVFEKENADLAKDERFSDTYYFRLAGFYSLIKNYEKEGECLSQIKDKENAVYAAKIAENELRQNENTEENLQLLYKLNTAESVRKLSGFYLSNKELDKAEEALNHYRKEHDEIPYEIDFQQAFFFMQKDDADKAIHFLRQSFYTQNTPQAALALSMLYLIQATKYKRLVEKARLWCKIAVNLDISFTPALRLYVNMELEKQPEKVEFILSRYLKLNNVTEKDFYFDAAINHAKCAFVKEKYGAALDRLGNLTDNKTNQAAVWNNIALCNASVGKLDRAERNIAKALEKFQEKTPNTTPTPKQLEIILTNYMRILNRQGKYNETLSLFENTNGAKDFELSEENYLNYFAEWRKALLATGNFETYFDFLLPIFMLDSDNLTLKLFACNDLLRLLTLTGQNKEQMKACRDFLMQIHRDYPHGKHNVQVLNNIVFANLEMEDYIPEQILKDFISTIGQNPCNTATYGLYLLRRKGQTERGLSYYDKAISMAQKDSAYTNMIEELRLKKDIESARCLIESGDLNSARRLLDKSYKHASKTLKGYQQSIERLLEEC</sequence>
<name>A0A1T4KKQ6_9SPIR</name>
<dbReference type="AlphaFoldDB" id="A0A1T4KKQ6"/>
<evidence type="ECO:0008006" key="3">
    <source>
        <dbReference type="Google" id="ProtNLM"/>
    </source>
</evidence>